<keyword evidence="2" id="KW-0808">Transferase</keyword>
<evidence type="ECO:0000313" key="3">
    <source>
        <dbReference type="Proteomes" id="UP000245845"/>
    </source>
</evidence>
<dbReference type="InterPro" id="IPR016181">
    <property type="entry name" value="Acyl_CoA_acyltransferase"/>
</dbReference>
<feature type="domain" description="N-acetyltransferase" evidence="1">
    <location>
        <begin position="21"/>
        <end position="175"/>
    </location>
</feature>
<name>A0A2Y9BHK0_9FIRM</name>
<evidence type="ECO:0000313" key="2">
    <source>
        <dbReference type="EMBL" id="PWJ30151.1"/>
    </source>
</evidence>
<dbReference type="RefSeq" id="WP_181368625.1">
    <property type="nucleotide sequence ID" value="NZ_BAAACK010000019.1"/>
</dbReference>
<dbReference type="PROSITE" id="PS51186">
    <property type="entry name" value="GNAT"/>
    <property type="match status" value="1"/>
</dbReference>
<comment type="caution">
    <text evidence="2">The sequence shown here is derived from an EMBL/GenBank/DDBJ whole genome shotgun (WGS) entry which is preliminary data.</text>
</comment>
<dbReference type="GO" id="GO:0016747">
    <property type="term" value="F:acyltransferase activity, transferring groups other than amino-acyl groups"/>
    <property type="evidence" value="ECO:0007669"/>
    <property type="project" value="InterPro"/>
</dbReference>
<dbReference type="Proteomes" id="UP000245845">
    <property type="component" value="Unassembled WGS sequence"/>
</dbReference>
<protein>
    <submittedName>
        <fullName evidence="2">RimJ/RimL family protein N-acetyltransferase</fullName>
    </submittedName>
</protein>
<dbReference type="SUPFAM" id="SSF55729">
    <property type="entry name" value="Acyl-CoA N-acyltransferases (Nat)"/>
    <property type="match status" value="1"/>
</dbReference>
<proteinExistence type="predicted"/>
<gene>
    <name evidence="2" type="ORF">A8806_10414</name>
</gene>
<dbReference type="PANTHER" id="PTHR43792:SF1">
    <property type="entry name" value="N-ACETYLTRANSFERASE DOMAIN-CONTAINING PROTEIN"/>
    <property type="match status" value="1"/>
</dbReference>
<organism evidence="2 3">
    <name type="scientific">Faecalicatena orotica</name>
    <dbReference type="NCBI Taxonomy" id="1544"/>
    <lineage>
        <taxon>Bacteria</taxon>
        <taxon>Bacillati</taxon>
        <taxon>Bacillota</taxon>
        <taxon>Clostridia</taxon>
        <taxon>Lachnospirales</taxon>
        <taxon>Lachnospiraceae</taxon>
        <taxon>Faecalicatena</taxon>
    </lineage>
</organism>
<evidence type="ECO:0000259" key="1">
    <source>
        <dbReference type="PROSITE" id="PS51186"/>
    </source>
</evidence>
<sequence length="175" mass="20107">MKIKTNRLILCPLGTEYLETTHVYASDIENTKYMVHMPKETLDETREFLIACEKEWQQPEPLFYEFAILMNEIHIGAVSIYLNEKRDTAELGWILNPTYHNCGYASEAAAAAMNFAKERLNICHFVAYCDTENAASRKVMKKLGLLQTSCSGGRKNRGSSEERQECMYEMSLELD</sequence>
<accession>A0A2Y9BHK0</accession>
<dbReference type="PANTHER" id="PTHR43792">
    <property type="entry name" value="GNAT FAMILY, PUTATIVE (AFU_ORTHOLOGUE AFUA_3G00765)-RELATED-RELATED"/>
    <property type="match status" value="1"/>
</dbReference>
<dbReference type="EMBL" id="QGDL01000004">
    <property type="protein sequence ID" value="PWJ30151.1"/>
    <property type="molecule type" value="Genomic_DNA"/>
</dbReference>
<dbReference type="InterPro" id="IPR000182">
    <property type="entry name" value="GNAT_dom"/>
</dbReference>
<dbReference type="AlphaFoldDB" id="A0A2Y9BHK0"/>
<reference evidence="2 3" key="1">
    <citation type="submission" date="2018-05" db="EMBL/GenBank/DDBJ databases">
        <title>The Hungate 1000. A catalogue of reference genomes from the rumen microbiome.</title>
        <authorList>
            <person name="Kelly W."/>
        </authorList>
    </citation>
    <scope>NUCLEOTIDE SEQUENCE [LARGE SCALE GENOMIC DNA]</scope>
    <source>
        <strain evidence="2 3">NLAE-zl-C242</strain>
    </source>
</reference>
<dbReference type="Gene3D" id="3.40.630.30">
    <property type="match status" value="1"/>
</dbReference>
<dbReference type="Pfam" id="PF13302">
    <property type="entry name" value="Acetyltransf_3"/>
    <property type="match status" value="1"/>
</dbReference>
<keyword evidence="3" id="KW-1185">Reference proteome</keyword>
<dbReference type="InterPro" id="IPR051531">
    <property type="entry name" value="N-acetyltransferase"/>
</dbReference>